<name>A0A9N9WA33_9HYPO</name>
<proteinExistence type="predicted"/>
<dbReference type="AlphaFoldDB" id="A0A9N9WA33"/>
<comment type="caution">
    <text evidence="2">The sequence shown here is derived from an EMBL/GenBank/DDBJ whole genome shotgun (WGS) entry which is preliminary data.</text>
</comment>
<organism evidence="2 3">
    <name type="scientific">Clonostachys solani</name>
    <dbReference type="NCBI Taxonomy" id="160281"/>
    <lineage>
        <taxon>Eukaryota</taxon>
        <taxon>Fungi</taxon>
        <taxon>Dikarya</taxon>
        <taxon>Ascomycota</taxon>
        <taxon>Pezizomycotina</taxon>
        <taxon>Sordariomycetes</taxon>
        <taxon>Hypocreomycetidae</taxon>
        <taxon>Hypocreales</taxon>
        <taxon>Bionectriaceae</taxon>
        <taxon>Clonostachys</taxon>
    </lineage>
</organism>
<evidence type="ECO:0000256" key="1">
    <source>
        <dbReference type="SAM" id="MobiDB-lite"/>
    </source>
</evidence>
<evidence type="ECO:0000313" key="3">
    <source>
        <dbReference type="Proteomes" id="UP000775872"/>
    </source>
</evidence>
<gene>
    <name evidence="2" type="ORF">CSOL1703_00010715</name>
</gene>
<evidence type="ECO:0000313" key="2">
    <source>
        <dbReference type="EMBL" id="CAH0044973.1"/>
    </source>
</evidence>
<accession>A0A9N9WA33</accession>
<dbReference type="Proteomes" id="UP000775872">
    <property type="component" value="Unassembled WGS sequence"/>
</dbReference>
<keyword evidence="3" id="KW-1185">Reference proteome</keyword>
<sequence length="88" mass="9674">MRSSNESTLSFPSFEGISCLAASSQLATCISRFSLRNSEARAGREYWHDDDQVALTIAIKAQAGPQHPRPKSPTRDPPKQTELNVAED</sequence>
<dbReference type="EMBL" id="CABFOC020000007">
    <property type="protein sequence ID" value="CAH0044973.1"/>
    <property type="molecule type" value="Genomic_DNA"/>
</dbReference>
<feature type="region of interest" description="Disordered" evidence="1">
    <location>
        <begin position="62"/>
        <end position="88"/>
    </location>
</feature>
<reference evidence="2 3" key="2">
    <citation type="submission" date="2021-10" db="EMBL/GenBank/DDBJ databases">
        <authorList>
            <person name="Piombo E."/>
        </authorList>
    </citation>
    <scope>NUCLEOTIDE SEQUENCE [LARGE SCALE GENOMIC DNA]</scope>
</reference>
<reference evidence="3" key="1">
    <citation type="submission" date="2019-06" db="EMBL/GenBank/DDBJ databases">
        <authorList>
            <person name="Broberg M."/>
        </authorList>
    </citation>
    <scope>NUCLEOTIDE SEQUENCE [LARGE SCALE GENOMIC DNA]</scope>
</reference>
<protein>
    <submittedName>
        <fullName evidence="2">Uncharacterized protein</fullName>
    </submittedName>
</protein>